<dbReference type="EMBL" id="CAJNDS010002747">
    <property type="protein sequence ID" value="CAE7583205.1"/>
    <property type="molecule type" value="Genomic_DNA"/>
</dbReference>
<keyword evidence="3" id="KW-1185">Reference proteome</keyword>
<feature type="transmembrane region" description="Helical" evidence="1">
    <location>
        <begin position="59"/>
        <end position="77"/>
    </location>
</feature>
<keyword evidence="1" id="KW-0812">Transmembrane</keyword>
<organism evidence="2 3">
    <name type="scientific">Symbiodinium natans</name>
    <dbReference type="NCBI Taxonomy" id="878477"/>
    <lineage>
        <taxon>Eukaryota</taxon>
        <taxon>Sar</taxon>
        <taxon>Alveolata</taxon>
        <taxon>Dinophyceae</taxon>
        <taxon>Suessiales</taxon>
        <taxon>Symbiodiniaceae</taxon>
        <taxon>Symbiodinium</taxon>
    </lineage>
</organism>
<sequence>MDLAGLVRERRAALDMEKTLPSFLAESWSRRCFNCLAAHPLLEVLQVDVHLSAARRAKISMDGLLGSLAFAALFFSVDGSAVASRNPSDCAIEQGSLTWYLFASVLAMLMNSVPCILVHRLARRDFVQRRQNWRLQLARRWLGSLCFWSFGLGLSTLHLLIIAAFLANMGEEHHWVWMFSFTVVIFRKLVIVPLLACAFSLGPDLLCGGCTTSSSTAAPKKFGLETSEPPEPSEMAEAGSWHAKVAELAGRGIRVRQLLDFYARLGEDVMTHFDPAKSTTHDVVRQAIIPLSMELRDLRTFRVTLHEVFGVDGGPCKITVGGGVPKSPKPWSSGDGMLAPAQSLLVEEVGREEHLHLCLLPGSLQLEAKIHGSTFWTGFCGEVAVGPEGTNRAALRLSIHPWAEDASFSSDAEVLDIDIEASPARCNQRQHKVLSASRGILADPLELPIEVGSPLGPNPGAREEEDLLTGFSYATVVNSNKPLLAAKMVTHNWGNRFVFLLAAIFSDALGLETYDGVAELLERKWLAELYERLRKAGKLSDAYWVCAFSVNQHAGICATPPATDSTGFAIAPCRCSTPKHFTGDQSEMNKFDDMMAFLKQRHRQNAARHGSEIRLKQVVAMDIDFSLLSRVWCVAELVEADSLHLMQAVKLHSAASQSRCLDKIVHLDVAEANASFPADKDLVLSKIEDIPAFNHGLQNLLLHRLEPFLGRNSMVAANCLDDTVLGVLTVMI</sequence>
<keyword evidence="1" id="KW-1133">Transmembrane helix</keyword>
<name>A0A812UW18_9DINO</name>
<dbReference type="Proteomes" id="UP000604046">
    <property type="component" value="Unassembled WGS sequence"/>
</dbReference>
<evidence type="ECO:0000256" key="1">
    <source>
        <dbReference type="SAM" id="Phobius"/>
    </source>
</evidence>
<feature type="transmembrane region" description="Helical" evidence="1">
    <location>
        <begin position="142"/>
        <end position="169"/>
    </location>
</feature>
<evidence type="ECO:0000313" key="3">
    <source>
        <dbReference type="Proteomes" id="UP000604046"/>
    </source>
</evidence>
<proteinExistence type="predicted"/>
<protein>
    <submittedName>
        <fullName evidence="2">SYT4 protein</fullName>
    </submittedName>
</protein>
<evidence type="ECO:0000313" key="2">
    <source>
        <dbReference type="EMBL" id="CAE7583205.1"/>
    </source>
</evidence>
<comment type="caution">
    <text evidence="2">The sequence shown here is derived from an EMBL/GenBank/DDBJ whole genome shotgun (WGS) entry which is preliminary data.</text>
</comment>
<reference evidence="2" key="1">
    <citation type="submission" date="2021-02" db="EMBL/GenBank/DDBJ databases">
        <authorList>
            <person name="Dougan E. K."/>
            <person name="Rhodes N."/>
            <person name="Thang M."/>
            <person name="Chan C."/>
        </authorList>
    </citation>
    <scope>NUCLEOTIDE SEQUENCE</scope>
</reference>
<accession>A0A812UW18</accession>
<dbReference type="AlphaFoldDB" id="A0A812UW18"/>
<keyword evidence="1" id="KW-0472">Membrane</keyword>
<feature type="transmembrane region" description="Helical" evidence="1">
    <location>
        <begin position="97"/>
        <end position="121"/>
    </location>
</feature>
<gene>
    <name evidence="2" type="primary">SYT4</name>
    <name evidence="2" type="ORF">SNAT2548_LOCUS33270</name>
</gene>